<accession>A0A2T4YLV9</accession>
<evidence type="ECO:0000313" key="11">
    <source>
        <dbReference type="Proteomes" id="UP000240996"/>
    </source>
</evidence>
<dbReference type="InterPro" id="IPR039421">
    <property type="entry name" value="Type_1_exporter"/>
</dbReference>
<dbReference type="GO" id="GO:0016887">
    <property type="term" value="F:ATP hydrolysis activity"/>
    <property type="evidence" value="ECO:0007669"/>
    <property type="project" value="InterPro"/>
</dbReference>
<keyword evidence="11" id="KW-1185">Reference proteome</keyword>
<dbReference type="PANTHER" id="PTHR24221">
    <property type="entry name" value="ATP-BINDING CASSETTE SUB-FAMILY B"/>
    <property type="match status" value="1"/>
</dbReference>
<dbReference type="PROSITE" id="PS50929">
    <property type="entry name" value="ABC_TM1F"/>
    <property type="match status" value="1"/>
</dbReference>
<dbReference type="SUPFAM" id="SSF90123">
    <property type="entry name" value="ABC transporter transmembrane region"/>
    <property type="match status" value="1"/>
</dbReference>
<dbReference type="RefSeq" id="WP_107932980.1">
    <property type="nucleotide sequence ID" value="NZ_PZZN01000003.1"/>
</dbReference>
<feature type="transmembrane region" description="Helical" evidence="7">
    <location>
        <begin position="249"/>
        <end position="270"/>
    </location>
</feature>
<dbReference type="Proteomes" id="UP000240996">
    <property type="component" value="Unassembled WGS sequence"/>
</dbReference>
<evidence type="ECO:0000256" key="7">
    <source>
        <dbReference type="SAM" id="Phobius"/>
    </source>
</evidence>
<evidence type="ECO:0000256" key="1">
    <source>
        <dbReference type="ARBA" id="ARBA00004651"/>
    </source>
</evidence>
<evidence type="ECO:0000259" key="8">
    <source>
        <dbReference type="PROSITE" id="PS50893"/>
    </source>
</evidence>
<evidence type="ECO:0000256" key="3">
    <source>
        <dbReference type="ARBA" id="ARBA00022741"/>
    </source>
</evidence>
<name>A0A2T4YLV9_9SPHN</name>
<organism evidence="10 11">
    <name type="scientific">Sphingomonas aerolata</name>
    <dbReference type="NCBI Taxonomy" id="185951"/>
    <lineage>
        <taxon>Bacteria</taxon>
        <taxon>Pseudomonadati</taxon>
        <taxon>Pseudomonadota</taxon>
        <taxon>Alphaproteobacteria</taxon>
        <taxon>Sphingomonadales</taxon>
        <taxon>Sphingomonadaceae</taxon>
        <taxon>Sphingomonas</taxon>
    </lineage>
</organism>
<dbReference type="CDD" id="cd18584">
    <property type="entry name" value="ABC_6TM_AarD_CydD"/>
    <property type="match status" value="1"/>
</dbReference>
<dbReference type="SUPFAM" id="SSF52540">
    <property type="entry name" value="P-loop containing nucleoside triphosphate hydrolases"/>
    <property type="match status" value="1"/>
</dbReference>
<evidence type="ECO:0000256" key="4">
    <source>
        <dbReference type="ARBA" id="ARBA00022840"/>
    </source>
</evidence>
<dbReference type="InterPro" id="IPR017871">
    <property type="entry name" value="ABC_transporter-like_CS"/>
</dbReference>
<reference evidence="10 11" key="1">
    <citation type="submission" date="2018-04" db="EMBL/GenBank/DDBJ databases">
        <title>Genomic Encyclopedia of Type Strains, Phase III (KMG-III): the genomes of soil and plant-associated and newly described type strains.</title>
        <authorList>
            <person name="Whitman W."/>
        </authorList>
    </citation>
    <scope>NUCLEOTIDE SEQUENCE [LARGE SCALE GENOMIC DNA]</scope>
    <source>
        <strain evidence="10 11">NW12</strain>
    </source>
</reference>
<evidence type="ECO:0000256" key="2">
    <source>
        <dbReference type="ARBA" id="ARBA00022692"/>
    </source>
</evidence>
<protein>
    <submittedName>
        <fullName evidence="10">ATP-binding cassette subfamily C protein CydD</fullName>
    </submittedName>
</protein>
<proteinExistence type="predicted"/>
<comment type="caution">
    <text evidence="10">The sequence shown here is derived from an EMBL/GenBank/DDBJ whole genome shotgun (WGS) entry which is preliminary data.</text>
</comment>
<dbReference type="GO" id="GO:0042883">
    <property type="term" value="P:cysteine transport"/>
    <property type="evidence" value="ECO:0007669"/>
    <property type="project" value="InterPro"/>
</dbReference>
<feature type="transmembrane region" description="Helical" evidence="7">
    <location>
        <begin position="68"/>
        <end position="89"/>
    </location>
</feature>
<dbReference type="NCBIfam" id="TIGR02857">
    <property type="entry name" value="CydD"/>
    <property type="match status" value="1"/>
</dbReference>
<keyword evidence="5 7" id="KW-1133">Transmembrane helix</keyword>
<dbReference type="Gene3D" id="3.40.50.300">
    <property type="entry name" value="P-loop containing nucleotide triphosphate hydrolases"/>
    <property type="match status" value="1"/>
</dbReference>
<feature type="transmembrane region" description="Helical" evidence="7">
    <location>
        <begin position="150"/>
        <end position="166"/>
    </location>
</feature>
<dbReference type="GO" id="GO:0140359">
    <property type="term" value="F:ABC-type transporter activity"/>
    <property type="evidence" value="ECO:0007669"/>
    <property type="project" value="InterPro"/>
</dbReference>
<feature type="transmembrane region" description="Helical" evidence="7">
    <location>
        <begin position="172"/>
        <end position="192"/>
    </location>
</feature>
<dbReference type="GO" id="GO:0005886">
    <property type="term" value="C:plasma membrane"/>
    <property type="evidence" value="ECO:0007669"/>
    <property type="project" value="UniProtKB-SubCell"/>
</dbReference>
<sequence>MTALSSSDLASTDPTPRARRQWLKTIAQGGRRGDAAAAWLMLDSVAAIGFAGGLAGAIVAVPAGAAAVLPWVMLVVLSGGLRGLVVMLATRRGARQAENAKVTLRRRIVASALHRDPGAPTTTGVLMAAVVDEVDALDGYIARFLPARKAGAIAPFLILLATALASPVAAGILVVTLIPFIVAMALAGGAAAEKSRRQFTALARLTGRFADRVRALPVVLAFGAEDREAHALGIAADELAARTMGVLRVAFLSSGALEFFAALSVALVAVYCGFNLLHLLPFPVPEQLDLGRAFFVLALAPEFYAPMRRLAAAYHDKQAAETAADRLIALPAPASPMPASLPATPHALRPDMPVLPALAFRSVAIRYPGAERCAVSDLMFDVPPGRIVVLTGPSGSGKTSALHLLLGLAPLVAGDVLIDGERLPPGGSLAPSASWAGQHPLIIAGTIRENLRLACPDATDDAIDRAVVQAGLRPMLMARGGGRMAAGLDTRLDARGGGLSGGERRRLALARAMLKPAPILLLDEPTAHLDALSEIALVTTIVAACRGRTTLIATHSDRLVGIADHVVRLGDPA</sequence>
<dbReference type="InterPro" id="IPR003439">
    <property type="entry name" value="ABC_transporter-like_ATP-bd"/>
</dbReference>
<evidence type="ECO:0000256" key="5">
    <source>
        <dbReference type="ARBA" id="ARBA00022989"/>
    </source>
</evidence>
<keyword evidence="3" id="KW-0547">Nucleotide-binding</keyword>
<gene>
    <name evidence="10" type="ORF">C8J24_2601</name>
</gene>
<dbReference type="Pfam" id="PF00664">
    <property type="entry name" value="ABC_membrane"/>
    <property type="match status" value="1"/>
</dbReference>
<dbReference type="PANTHER" id="PTHR24221:SF590">
    <property type="entry name" value="COMPONENT LINKED WITH THE ASSEMBLY OF CYTOCHROME' TRANSPORT TRANSMEMBRANE ATP-BINDING PROTEIN ABC TRANSPORTER CYDD-RELATED"/>
    <property type="match status" value="1"/>
</dbReference>
<dbReference type="AlphaFoldDB" id="A0A2T4YLV9"/>
<keyword evidence="4 10" id="KW-0067">ATP-binding</keyword>
<dbReference type="InterPro" id="IPR014216">
    <property type="entry name" value="ABC_transptr_CydD"/>
</dbReference>
<dbReference type="SMART" id="SM00382">
    <property type="entry name" value="AAA"/>
    <property type="match status" value="1"/>
</dbReference>
<feature type="domain" description="ABC transmembrane type-1" evidence="9">
    <location>
        <begin position="35"/>
        <end position="319"/>
    </location>
</feature>
<dbReference type="CDD" id="cd03228">
    <property type="entry name" value="ABCC_MRP_Like"/>
    <property type="match status" value="1"/>
</dbReference>
<dbReference type="EMBL" id="PZZN01000003">
    <property type="protein sequence ID" value="PTM44397.1"/>
    <property type="molecule type" value="Genomic_DNA"/>
</dbReference>
<dbReference type="GO" id="GO:0005524">
    <property type="term" value="F:ATP binding"/>
    <property type="evidence" value="ECO:0007669"/>
    <property type="project" value="UniProtKB-KW"/>
</dbReference>
<feature type="transmembrane region" description="Helical" evidence="7">
    <location>
        <begin position="38"/>
        <end position="62"/>
    </location>
</feature>
<dbReference type="Gene3D" id="1.20.1560.10">
    <property type="entry name" value="ABC transporter type 1, transmembrane domain"/>
    <property type="match status" value="1"/>
</dbReference>
<evidence type="ECO:0000259" key="9">
    <source>
        <dbReference type="PROSITE" id="PS50929"/>
    </source>
</evidence>
<dbReference type="PROSITE" id="PS50893">
    <property type="entry name" value="ABC_TRANSPORTER_2"/>
    <property type="match status" value="1"/>
</dbReference>
<comment type="subcellular location">
    <subcellularLocation>
        <location evidence="1">Cell membrane</location>
        <topology evidence="1">Multi-pass membrane protein</topology>
    </subcellularLocation>
</comment>
<evidence type="ECO:0000256" key="6">
    <source>
        <dbReference type="ARBA" id="ARBA00023136"/>
    </source>
</evidence>
<dbReference type="InterPro" id="IPR003593">
    <property type="entry name" value="AAA+_ATPase"/>
</dbReference>
<dbReference type="Pfam" id="PF00005">
    <property type="entry name" value="ABC_tran"/>
    <property type="match status" value="1"/>
</dbReference>
<dbReference type="PROSITE" id="PS00211">
    <property type="entry name" value="ABC_TRANSPORTER_1"/>
    <property type="match status" value="1"/>
</dbReference>
<feature type="domain" description="ABC transporter" evidence="8">
    <location>
        <begin position="358"/>
        <end position="573"/>
    </location>
</feature>
<evidence type="ECO:0000313" key="10">
    <source>
        <dbReference type="EMBL" id="PTM44397.1"/>
    </source>
</evidence>
<keyword evidence="2 7" id="KW-0812">Transmembrane</keyword>
<dbReference type="InterPro" id="IPR011527">
    <property type="entry name" value="ABC1_TM_dom"/>
</dbReference>
<dbReference type="InterPro" id="IPR036640">
    <property type="entry name" value="ABC1_TM_sf"/>
</dbReference>
<keyword evidence="6 7" id="KW-0472">Membrane</keyword>
<dbReference type="InterPro" id="IPR027417">
    <property type="entry name" value="P-loop_NTPase"/>
</dbReference>